<dbReference type="Pfam" id="PF03629">
    <property type="entry name" value="SASA"/>
    <property type="match status" value="1"/>
</dbReference>
<dbReference type="GO" id="GO:0016788">
    <property type="term" value="F:hydrolase activity, acting on ester bonds"/>
    <property type="evidence" value="ECO:0007669"/>
    <property type="project" value="UniProtKB-ARBA"/>
</dbReference>
<accession>A0A5N1JAM1</accession>
<feature type="region of interest" description="Disordered" evidence="2">
    <location>
        <begin position="312"/>
        <end position="331"/>
    </location>
</feature>
<dbReference type="PROSITE" id="PS50231">
    <property type="entry name" value="RICIN_B_LECTIN"/>
    <property type="match status" value="1"/>
</dbReference>
<evidence type="ECO:0000256" key="2">
    <source>
        <dbReference type="SAM" id="MobiDB-lite"/>
    </source>
</evidence>
<evidence type="ECO:0000259" key="3">
    <source>
        <dbReference type="SMART" id="SM00458"/>
    </source>
</evidence>
<comment type="caution">
    <text evidence="4">The sequence shown here is derived from an EMBL/GenBank/DDBJ whole genome shotgun (WGS) entry which is preliminary data.</text>
</comment>
<protein>
    <submittedName>
        <fullName evidence="4">T9SS type A sorting domain-containing protein</fullName>
    </submittedName>
</protein>
<evidence type="ECO:0000313" key="5">
    <source>
        <dbReference type="Proteomes" id="UP000326344"/>
    </source>
</evidence>
<evidence type="ECO:0000256" key="1">
    <source>
        <dbReference type="ARBA" id="ARBA00022801"/>
    </source>
</evidence>
<dbReference type="Proteomes" id="UP000326344">
    <property type="component" value="Unassembled WGS sequence"/>
</dbReference>
<gene>
    <name evidence="4" type="ORF">F0P93_23710</name>
</gene>
<sequence>MYKQLIDIVMTKTLLTFLLSLGLFTCSIAQKLTVSIPIDGAVYQQNSNHQGKIIVRGDLNTKYMLIGGYVVSASLQKLDLVNGNPTGAAPISIPISRSKTVFSGSVMVEKGWYELTVKATQITTFPLIKRNYETKRKVGVGEVFVIAGQSNAQGGFGLTASNTQRMDAVRVSPDVIPEANLGSYDPNDPKLPSSYREIQRLVGTKDHFGGIGPTGGSLWYWASLGAKLANECQAPVAFFNAGYGGTTVTQWISSTNPNARASSQTNSSNITVNRYAAGSPFYFFANMLKFYANAYGVRAVLWMQGETDTKAYRDATSGEPQERESWSDRELRDKSFNPISAPFAEDKIEKRWVRDAGDYRQKLAEVIKKSREFYSGPAVPWVVAQTSYIYDYTPNRNYHSSSVVRDGQNANDLNARLASVGAPGNVYAGPYTDDLGTNFRRPAGSGADEPVHFNNDGLNVVADRWFDKLKTVCENTFPVTVQDLGTEPQGVDISDDGRTVSAPGGYSNYIWSTDNGSSTNADAPVCNVQTLPGQCVGTHRAIMQNDRGNYVITQSVDYPYVIVDDTNDGSTGSAPLATGCYTLKAKHSNKFLQVADGNAGTRIRQQDGNGSTNQIFKLEVVDGSLYRMISQFSNKVMDAAGAGTGSGTLVNQYDWNNVAQQKWRLEAYGDGTYKLVPSYSNALAADVEGPSQDNGAGLHLWSPHGGDSQRFYVQTSGCSGGTTPPPTNPPTGSLSGCYVIRSVQTNQLMEALSGNTVEQRGANGANNQIWKAETTSANQYRFVTQNGSGLAMSVNDLNNGELLRLSASSGDTRQLWTIQDNGSGAYRINGSNGVTWDMKNYGNDPQLQLWGSTSEGFQNQRLFRFESTGCPGGTPNPPTNPPSGGSLTIVTPIYNCNTGNLTINTSGGNGSTIEYQIPGVAAWTTNSTFAIPSWQRTGTTFTLQVRQSGVQANSYAFLTTCDGGTTNPPTNPPTGGGTLTIVTPTYNCNTGNLTIATSGGNGTTLEYQVPGLAAWTTNPTFTVPSWQRTGTTFTLQVRQSGTEASPYSFLTACSGGRLSAISSSEPAERLRVNPNPTNGSTRVRFTLDKGKEATLSVVAVDGRTVYAKPVAGTGDEQAVSIDLSKQADGLYLIRLSNDTMNQTAKLLLQH</sequence>
<dbReference type="EMBL" id="VTWS01000006">
    <property type="protein sequence ID" value="KAA9349398.1"/>
    <property type="molecule type" value="Genomic_DNA"/>
</dbReference>
<dbReference type="NCBIfam" id="TIGR04183">
    <property type="entry name" value="Por_Secre_tail"/>
    <property type="match status" value="1"/>
</dbReference>
<feature type="domain" description="Ricin B lectin" evidence="3">
    <location>
        <begin position="579"/>
        <end position="714"/>
    </location>
</feature>
<dbReference type="Pfam" id="PF18962">
    <property type="entry name" value="Por_Secre_tail"/>
    <property type="match status" value="1"/>
</dbReference>
<organism evidence="4 5">
    <name type="scientific">Larkinella humicola</name>
    <dbReference type="NCBI Taxonomy" id="2607654"/>
    <lineage>
        <taxon>Bacteria</taxon>
        <taxon>Pseudomonadati</taxon>
        <taxon>Bacteroidota</taxon>
        <taxon>Cytophagia</taxon>
        <taxon>Cytophagales</taxon>
        <taxon>Spirosomataceae</taxon>
        <taxon>Larkinella</taxon>
    </lineage>
</organism>
<dbReference type="Pfam" id="PF14200">
    <property type="entry name" value="RicinB_lectin_2"/>
    <property type="match status" value="1"/>
</dbReference>
<dbReference type="Gene3D" id="2.80.10.50">
    <property type="match status" value="4"/>
</dbReference>
<dbReference type="SUPFAM" id="SSF50370">
    <property type="entry name" value="Ricin B-like lectins"/>
    <property type="match status" value="2"/>
</dbReference>
<reference evidence="4 5" key="1">
    <citation type="submission" date="2019-09" db="EMBL/GenBank/DDBJ databases">
        <title>Genome Sequence of Larkinella sp MA1.</title>
        <authorList>
            <person name="Srinivasan S."/>
        </authorList>
    </citation>
    <scope>NUCLEOTIDE SEQUENCE [LARGE SCALE GENOMIC DNA]</scope>
    <source>
        <strain evidence="4 5">MA1</strain>
    </source>
</reference>
<dbReference type="InterPro" id="IPR026444">
    <property type="entry name" value="Secre_tail"/>
</dbReference>
<dbReference type="InterPro" id="IPR036514">
    <property type="entry name" value="SGNH_hydro_sf"/>
</dbReference>
<dbReference type="InterPro" id="IPR035992">
    <property type="entry name" value="Ricin_B-like_lectins"/>
</dbReference>
<dbReference type="SMART" id="SM00458">
    <property type="entry name" value="RICIN"/>
    <property type="match status" value="2"/>
</dbReference>
<feature type="domain" description="Ricin B lectin" evidence="3">
    <location>
        <begin position="736"/>
        <end position="853"/>
    </location>
</feature>
<dbReference type="InterPro" id="IPR000772">
    <property type="entry name" value="Ricin_B_lectin"/>
</dbReference>
<dbReference type="AlphaFoldDB" id="A0A5N1JAM1"/>
<evidence type="ECO:0000313" key="4">
    <source>
        <dbReference type="EMBL" id="KAA9349398.1"/>
    </source>
</evidence>
<dbReference type="SUPFAM" id="SSF52266">
    <property type="entry name" value="SGNH hydrolase"/>
    <property type="match status" value="1"/>
</dbReference>
<keyword evidence="5" id="KW-1185">Reference proteome</keyword>
<feature type="compositionally biased region" description="Basic and acidic residues" evidence="2">
    <location>
        <begin position="320"/>
        <end position="331"/>
    </location>
</feature>
<dbReference type="CDD" id="cd00161">
    <property type="entry name" value="beta-trefoil_Ricin-like"/>
    <property type="match status" value="2"/>
</dbReference>
<dbReference type="Gene3D" id="3.40.50.1110">
    <property type="entry name" value="SGNH hydrolase"/>
    <property type="match status" value="1"/>
</dbReference>
<dbReference type="InterPro" id="IPR005181">
    <property type="entry name" value="SASA"/>
</dbReference>
<name>A0A5N1JAM1_9BACT</name>
<proteinExistence type="predicted"/>
<keyword evidence="1" id="KW-0378">Hydrolase</keyword>